<keyword evidence="4" id="KW-1185">Reference proteome</keyword>
<evidence type="ECO:0000256" key="1">
    <source>
        <dbReference type="SAM" id="SignalP"/>
    </source>
</evidence>
<dbReference type="EMBL" id="AP014633">
    <property type="protein sequence ID" value="BAP54409.1"/>
    <property type="molecule type" value="Genomic_DNA"/>
</dbReference>
<dbReference type="Pfam" id="PF04151">
    <property type="entry name" value="PPC"/>
    <property type="match status" value="1"/>
</dbReference>
<keyword evidence="1" id="KW-0732">Signal</keyword>
<dbReference type="AlphaFoldDB" id="A0A090ACH5"/>
<dbReference type="HOGENOM" id="CLU_990233_0_0_6"/>
<name>A0A090ACH5_9GAMM</name>
<dbReference type="KEGG" id="tig:THII_0112"/>
<dbReference type="OrthoDB" id="9813456at2"/>
<dbReference type="InterPro" id="IPR007280">
    <property type="entry name" value="Peptidase_C_arc/bac"/>
</dbReference>
<dbReference type="STRING" id="40754.THII_0112"/>
<evidence type="ECO:0000313" key="4">
    <source>
        <dbReference type="Proteomes" id="UP000031623"/>
    </source>
</evidence>
<sequence>MKKYIKVSRFTLVKLVALSVSFSVNVALAGVISEVEPNDSIANAQNIDASFSVGLNPDIANSGIWPWVSIAGTGDGSFDYYSFEVPAGGVTGYFDTDHANFDTMLFLYDSTGVLLSYDDDIGELDPGSDSGLHSWIQYDFTEPGTYIIAVGEYYSSGNPGGVSGNTPDSGDDYTLQVSLSQHVIDSDGDGIPDDNDCQPNSDLNSTVMIEGCDSRTPNTLMTNGCTITDLVFYCADDQKNHGSFVSCVSTVTNTLKKDGYISGSGKGAIQSCAARASTGKP</sequence>
<evidence type="ECO:0000313" key="3">
    <source>
        <dbReference type="EMBL" id="BAP54409.1"/>
    </source>
</evidence>
<dbReference type="Gene3D" id="2.60.120.380">
    <property type="match status" value="1"/>
</dbReference>
<feature type="domain" description="Peptidase C-terminal archaeal/bacterial" evidence="2">
    <location>
        <begin position="78"/>
        <end position="150"/>
    </location>
</feature>
<protein>
    <submittedName>
        <fullName evidence="3">Filamentous hemagglutinin family domain-containing protein</fullName>
    </submittedName>
</protein>
<feature type="chain" id="PRO_5001852664" evidence="1">
    <location>
        <begin position="30"/>
        <end position="281"/>
    </location>
</feature>
<organism evidence="3 4">
    <name type="scientific">Thioploca ingrica</name>
    <dbReference type="NCBI Taxonomy" id="40754"/>
    <lineage>
        <taxon>Bacteria</taxon>
        <taxon>Pseudomonadati</taxon>
        <taxon>Pseudomonadota</taxon>
        <taxon>Gammaproteobacteria</taxon>
        <taxon>Thiotrichales</taxon>
        <taxon>Thiotrichaceae</taxon>
        <taxon>Thioploca</taxon>
    </lineage>
</organism>
<reference evidence="3 4" key="1">
    <citation type="journal article" date="2014" name="ISME J.">
        <title>Ecophysiology of Thioploca ingrica as revealed by the complete genome sequence supplemented with proteomic evidence.</title>
        <authorList>
            <person name="Kojima H."/>
            <person name="Ogura Y."/>
            <person name="Yamamoto N."/>
            <person name="Togashi T."/>
            <person name="Mori H."/>
            <person name="Watanabe T."/>
            <person name="Nemoto F."/>
            <person name="Kurokawa K."/>
            <person name="Hayashi T."/>
            <person name="Fukui M."/>
        </authorList>
    </citation>
    <scope>NUCLEOTIDE SEQUENCE [LARGE SCALE GENOMIC DNA]</scope>
</reference>
<evidence type="ECO:0000259" key="2">
    <source>
        <dbReference type="Pfam" id="PF04151"/>
    </source>
</evidence>
<dbReference type="Proteomes" id="UP000031623">
    <property type="component" value="Chromosome"/>
</dbReference>
<accession>A0A090ACH5</accession>
<proteinExistence type="predicted"/>
<dbReference type="NCBIfam" id="NF038127">
    <property type="entry name" value="FDP_fam"/>
    <property type="match status" value="1"/>
</dbReference>
<gene>
    <name evidence="3" type="ORF">THII_0112</name>
</gene>
<feature type="signal peptide" evidence="1">
    <location>
        <begin position="1"/>
        <end position="29"/>
    </location>
</feature>